<keyword evidence="1" id="KW-0597">Phosphoprotein</keyword>
<protein>
    <recommendedName>
        <fullName evidence="2">FHA domain-containing protein</fullName>
    </recommendedName>
</protein>
<proteinExistence type="predicted"/>
<dbReference type="PATRIC" id="fig|400772.4.peg.410"/>
<evidence type="ECO:0000256" key="1">
    <source>
        <dbReference type="ARBA" id="ARBA00022553"/>
    </source>
</evidence>
<evidence type="ECO:0000313" key="4">
    <source>
        <dbReference type="Proteomes" id="UP000033451"/>
    </source>
</evidence>
<dbReference type="PROSITE" id="PS50006">
    <property type="entry name" value="FHA_DOMAIN"/>
    <property type="match status" value="1"/>
</dbReference>
<dbReference type="RefSeq" id="WP_048809409.1">
    <property type="nucleotide sequence ID" value="NZ_JYIY01000052.1"/>
</dbReference>
<comment type="caution">
    <text evidence="3">The sequence shown here is derived from an EMBL/GenBank/DDBJ whole genome shotgun (WGS) entry which is preliminary data.</text>
</comment>
<dbReference type="InterPro" id="IPR000253">
    <property type="entry name" value="FHA_dom"/>
</dbReference>
<evidence type="ECO:0000259" key="2">
    <source>
        <dbReference type="PROSITE" id="PS50006"/>
    </source>
</evidence>
<dbReference type="Gene3D" id="2.60.200.20">
    <property type="match status" value="1"/>
</dbReference>
<dbReference type="SUPFAM" id="SSF49879">
    <property type="entry name" value="SMAD/FHA domain"/>
    <property type="match status" value="1"/>
</dbReference>
<dbReference type="STRING" id="400772.RR49_00379"/>
<reference evidence="3 4" key="1">
    <citation type="submission" date="2015-02" db="EMBL/GenBank/DDBJ databases">
        <title>Draft genome sequences of ten Microbacterium spp. with emphasis on heavy metal contaminated environments.</title>
        <authorList>
            <person name="Corretto E."/>
        </authorList>
    </citation>
    <scope>NUCLEOTIDE SEQUENCE [LARGE SCALE GENOMIC DNA]</scope>
    <source>
        <strain evidence="3 4">DSM 18659</strain>
    </source>
</reference>
<keyword evidence="4" id="KW-1185">Reference proteome</keyword>
<name>A0A0F0M2X5_9MICO</name>
<dbReference type="Proteomes" id="UP000033451">
    <property type="component" value="Unassembled WGS sequence"/>
</dbReference>
<evidence type="ECO:0000313" key="3">
    <source>
        <dbReference type="EMBL" id="KJL40876.1"/>
    </source>
</evidence>
<sequence length="303" mass="32562">MNATQATRRPERVADWPRITGTLHGAGEQIVRGGLVQLGSLIVNGTERACEAGSVEELRTGMIARCVAIATRLHRPVRFTVNDGAQTWNLAVRPEGIVQLVDDAGMIPPAEGLSVHEGRCRICRRLQPVTEPMCVQCHAPEPHRVEAEPIDVQALVPDAAEAVVPEPDAAAIDDELDHTIFVSRTPPPAPRPTLRLSFNTQRSVDVDQNAALGRNPAAVDGRLPVTILSPSRMVSRTHALVDVDDAGHIIVTDHHSGNGIETQTDPPVRLDPDVPYVIEPGTALVMGDVVCTIDVLGVSPSFR</sequence>
<dbReference type="EMBL" id="JYIY01000052">
    <property type="protein sequence ID" value="KJL40876.1"/>
    <property type="molecule type" value="Genomic_DNA"/>
</dbReference>
<dbReference type="InterPro" id="IPR008984">
    <property type="entry name" value="SMAD_FHA_dom_sf"/>
</dbReference>
<organism evidence="3 4">
    <name type="scientific">Microbacterium ginsengisoli</name>
    <dbReference type="NCBI Taxonomy" id="400772"/>
    <lineage>
        <taxon>Bacteria</taxon>
        <taxon>Bacillati</taxon>
        <taxon>Actinomycetota</taxon>
        <taxon>Actinomycetes</taxon>
        <taxon>Micrococcales</taxon>
        <taxon>Microbacteriaceae</taxon>
        <taxon>Microbacterium</taxon>
    </lineage>
</organism>
<accession>A0A0F0M2X5</accession>
<dbReference type="Pfam" id="PF00498">
    <property type="entry name" value="FHA"/>
    <property type="match status" value="1"/>
</dbReference>
<feature type="domain" description="FHA" evidence="2">
    <location>
        <begin position="210"/>
        <end position="259"/>
    </location>
</feature>
<gene>
    <name evidence="3" type="ORF">RR49_00379</name>
</gene>
<dbReference type="AlphaFoldDB" id="A0A0F0M2X5"/>